<dbReference type="HOGENOM" id="CLU_2584763_0_0_9"/>
<evidence type="ECO:0000256" key="1">
    <source>
        <dbReference type="SAM" id="Phobius"/>
    </source>
</evidence>
<dbReference type="AlphaFoldDB" id="A4IL22"/>
<dbReference type="EMBL" id="CP000557">
    <property type="protein sequence ID" value="ABO66026.1"/>
    <property type="molecule type" value="Genomic_DNA"/>
</dbReference>
<dbReference type="Proteomes" id="UP000001578">
    <property type="component" value="Chromosome"/>
</dbReference>
<feature type="transmembrane region" description="Helical" evidence="1">
    <location>
        <begin position="21"/>
        <end position="52"/>
    </location>
</feature>
<keyword evidence="1" id="KW-0472">Membrane</keyword>
<keyword evidence="1" id="KW-0812">Transmembrane</keyword>
<evidence type="ECO:0000313" key="2">
    <source>
        <dbReference type="EMBL" id="ABO66026.1"/>
    </source>
</evidence>
<name>A4IL22_GEOTN</name>
<gene>
    <name evidence="2" type="ordered locus">GTNG_0646</name>
</gene>
<accession>A4IL22</accession>
<keyword evidence="1" id="KW-1133">Transmembrane helix</keyword>
<proteinExistence type="predicted"/>
<sequence length="80" mass="9410">MISFVRFATSWMDGASSKFSAISIAFVFRLVWLLAFFMYDLVVCFLFFHLLFQHVFSLLLEFFDEQAELFVPLLSLFDSC</sequence>
<organism evidence="2 3">
    <name type="scientific">Geobacillus thermodenitrificans (strain NG80-2)</name>
    <dbReference type="NCBI Taxonomy" id="420246"/>
    <lineage>
        <taxon>Bacteria</taxon>
        <taxon>Bacillati</taxon>
        <taxon>Bacillota</taxon>
        <taxon>Bacilli</taxon>
        <taxon>Bacillales</taxon>
        <taxon>Anoxybacillaceae</taxon>
        <taxon>Geobacillus</taxon>
    </lineage>
</organism>
<dbReference type="KEGG" id="gtn:GTNG_0646"/>
<protein>
    <submittedName>
        <fullName evidence="2">Uncharacterized protein</fullName>
    </submittedName>
</protein>
<reference evidence="2 3" key="1">
    <citation type="journal article" date="2007" name="Proc. Natl. Acad. Sci. U.S.A.">
        <title>Genome and proteome of long-chain alkane degrading Geobacillus thermodenitrificans NG80-2 isolated from a deep-subsurface oil reservoir.</title>
        <authorList>
            <person name="Feng L."/>
            <person name="Wang W."/>
            <person name="Cheng J."/>
            <person name="Ren Y."/>
            <person name="Zhao G."/>
            <person name="Gao C."/>
            <person name="Tang Y."/>
            <person name="Liu X."/>
            <person name="Han W."/>
            <person name="Peng X."/>
            <person name="Liu R."/>
            <person name="Wang L."/>
        </authorList>
    </citation>
    <scope>NUCLEOTIDE SEQUENCE [LARGE SCALE GENOMIC DNA]</scope>
    <source>
        <strain evidence="2 3">NG80-2</strain>
    </source>
</reference>
<evidence type="ECO:0000313" key="3">
    <source>
        <dbReference type="Proteomes" id="UP000001578"/>
    </source>
</evidence>